<accession>A0A1F6CH22</accession>
<dbReference type="GO" id="GO:0032259">
    <property type="term" value="P:methylation"/>
    <property type="evidence" value="ECO:0007669"/>
    <property type="project" value="UniProtKB-KW"/>
</dbReference>
<dbReference type="InterPro" id="IPR029063">
    <property type="entry name" value="SAM-dependent_MTases_sf"/>
</dbReference>
<evidence type="ECO:0000256" key="2">
    <source>
        <dbReference type="ARBA" id="ARBA00022679"/>
    </source>
</evidence>
<protein>
    <recommendedName>
        <fullName evidence="3">Methyltransferase domain-containing protein</fullName>
    </recommendedName>
</protein>
<feature type="domain" description="Methyltransferase" evidence="3">
    <location>
        <begin position="41"/>
        <end position="131"/>
    </location>
</feature>
<comment type="caution">
    <text evidence="4">The sequence shown here is derived from an EMBL/GenBank/DDBJ whole genome shotgun (WGS) entry which is preliminary data.</text>
</comment>
<dbReference type="PANTHER" id="PTHR43861:SF1">
    <property type="entry name" value="TRANS-ACONITATE 2-METHYLTRANSFERASE"/>
    <property type="match status" value="1"/>
</dbReference>
<dbReference type="AlphaFoldDB" id="A0A1F6CH22"/>
<reference evidence="4 5" key="1">
    <citation type="journal article" date="2016" name="Nat. Commun.">
        <title>Thousands of microbial genomes shed light on interconnected biogeochemical processes in an aquifer system.</title>
        <authorList>
            <person name="Anantharaman K."/>
            <person name="Brown C.T."/>
            <person name="Hug L.A."/>
            <person name="Sharon I."/>
            <person name="Castelle C.J."/>
            <person name="Probst A.J."/>
            <person name="Thomas B.C."/>
            <person name="Singh A."/>
            <person name="Wilkins M.J."/>
            <person name="Karaoz U."/>
            <person name="Brodie E.L."/>
            <person name="Williams K.H."/>
            <person name="Hubbard S.S."/>
            <person name="Banfield J.F."/>
        </authorList>
    </citation>
    <scope>NUCLEOTIDE SEQUENCE [LARGE SCALE GENOMIC DNA]</scope>
</reference>
<sequence length="204" mass="23082">MDLRETYNRIAENWHTDHSSDDWWKEGTNAFIALLPPQSSILDVGCGSGVKSKYLIDHECKVTGIDISDKLLEIAKRTVPEGEFRELSMTDLDSLAETFDGVFAQASLLHIPKKDAGGVVKKMAERLLPGGFLYIAVKEKRDDKPDEEIVTEHDYGYDYERFFSYFTIAEIEQYMTNAGLQIITSLRNPSPSGKTVWLQIIGKK</sequence>
<dbReference type="InterPro" id="IPR041698">
    <property type="entry name" value="Methyltransf_25"/>
</dbReference>
<keyword evidence="2" id="KW-0808">Transferase</keyword>
<dbReference type="Pfam" id="PF13649">
    <property type="entry name" value="Methyltransf_25"/>
    <property type="match status" value="1"/>
</dbReference>
<evidence type="ECO:0000259" key="3">
    <source>
        <dbReference type="Pfam" id="PF13649"/>
    </source>
</evidence>
<dbReference type="Gene3D" id="3.40.50.150">
    <property type="entry name" value="Vaccinia Virus protein VP39"/>
    <property type="match status" value="1"/>
</dbReference>
<gene>
    <name evidence="4" type="ORF">A2678_00725</name>
</gene>
<proteinExistence type="predicted"/>
<evidence type="ECO:0000313" key="4">
    <source>
        <dbReference type="EMBL" id="OGG48438.1"/>
    </source>
</evidence>
<dbReference type="GO" id="GO:0008168">
    <property type="term" value="F:methyltransferase activity"/>
    <property type="evidence" value="ECO:0007669"/>
    <property type="project" value="UniProtKB-KW"/>
</dbReference>
<dbReference type="CDD" id="cd02440">
    <property type="entry name" value="AdoMet_MTases"/>
    <property type="match status" value="1"/>
</dbReference>
<keyword evidence="1" id="KW-0489">Methyltransferase</keyword>
<dbReference type="SUPFAM" id="SSF53335">
    <property type="entry name" value="S-adenosyl-L-methionine-dependent methyltransferases"/>
    <property type="match status" value="1"/>
</dbReference>
<dbReference type="Proteomes" id="UP000178815">
    <property type="component" value="Unassembled WGS sequence"/>
</dbReference>
<organism evidence="4 5">
    <name type="scientific">Candidatus Kaiserbacteria bacterium RIFCSPHIGHO2_01_FULL_53_31</name>
    <dbReference type="NCBI Taxonomy" id="1798481"/>
    <lineage>
        <taxon>Bacteria</taxon>
        <taxon>Candidatus Kaiseribacteriota</taxon>
    </lineage>
</organism>
<evidence type="ECO:0000313" key="5">
    <source>
        <dbReference type="Proteomes" id="UP000178815"/>
    </source>
</evidence>
<evidence type="ECO:0000256" key="1">
    <source>
        <dbReference type="ARBA" id="ARBA00022603"/>
    </source>
</evidence>
<name>A0A1F6CH22_9BACT</name>
<dbReference type="PANTHER" id="PTHR43861">
    <property type="entry name" value="TRANS-ACONITATE 2-METHYLTRANSFERASE-RELATED"/>
    <property type="match status" value="1"/>
</dbReference>
<dbReference type="EMBL" id="MFKU01000013">
    <property type="protein sequence ID" value="OGG48438.1"/>
    <property type="molecule type" value="Genomic_DNA"/>
</dbReference>
<dbReference type="STRING" id="1798481.A2678_00725"/>